<evidence type="ECO:0000256" key="1">
    <source>
        <dbReference type="SAM" id="MobiDB-lite"/>
    </source>
</evidence>
<feature type="compositionally biased region" description="Polar residues" evidence="1">
    <location>
        <begin position="1"/>
        <end position="16"/>
    </location>
</feature>
<keyword evidence="3" id="KW-1185">Reference proteome</keyword>
<sequence length="80" mass="8872">MQGQLSAVSKTSSQPSGPGARGSGLIHKTSRHEDCIRSWPSYNRKENVRAGLLLQIEEIRRDVNKRLATFVVALEILELA</sequence>
<dbReference type="EMBL" id="BPLR01008791">
    <property type="protein sequence ID" value="GIY27253.1"/>
    <property type="molecule type" value="Genomic_DNA"/>
</dbReference>
<comment type="caution">
    <text evidence="2">The sequence shown here is derived from an EMBL/GenBank/DDBJ whole genome shotgun (WGS) entry which is preliminary data.</text>
</comment>
<feature type="region of interest" description="Disordered" evidence="1">
    <location>
        <begin position="1"/>
        <end position="31"/>
    </location>
</feature>
<organism evidence="2 3">
    <name type="scientific">Caerostris extrusa</name>
    <name type="common">Bark spider</name>
    <name type="synonym">Caerostris bankana</name>
    <dbReference type="NCBI Taxonomy" id="172846"/>
    <lineage>
        <taxon>Eukaryota</taxon>
        <taxon>Metazoa</taxon>
        <taxon>Ecdysozoa</taxon>
        <taxon>Arthropoda</taxon>
        <taxon>Chelicerata</taxon>
        <taxon>Arachnida</taxon>
        <taxon>Araneae</taxon>
        <taxon>Araneomorphae</taxon>
        <taxon>Entelegynae</taxon>
        <taxon>Araneoidea</taxon>
        <taxon>Araneidae</taxon>
        <taxon>Caerostris</taxon>
    </lineage>
</organism>
<dbReference type="AlphaFoldDB" id="A0AAV4RZC7"/>
<reference evidence="2 3" key="1">
    <citation type="submission" date="2021-06" db="EMBL/GenBank/DDBJ databases">
        <title>Caerostris extrusa draft genome.</title>
        <authorList>
            <person name="Kono N."/>
            <person name="Arakawa K."/>
        </authorList>
    </citation>
    <scope>NUCLEOTIDE SEQUENCE [LARGE SCALE GENOMIC DNA]</scope>
</reference>
<dbReference type="Proteomes" id="UP001054945">
    <property type="component" value="Unassembled WGS sequence"/>
</dbReference>
<name>A0AAV4RZC7_CAEEX</name>
<gene>
    <name evidence="2" type="ORF">CEXT_193331</name>
</gene>
<protein>
    <submittedName>
        <fullName evidence="2">Uncharacterized protein</fullName>
    </submittedName>
</protein>
<proteinExistence type="predicted"/>
<evidence type="ECO:0000313" key="2">
    <source>
        <dbReference type="EMBL" id="GIY27253.1"/>
    </source>
</evidence>
<accession>A0AAV4RZC7</accession>
<evidence type="ECO:0000313" key="3">
    <source>
        <dbReference type="Proteomes" id="UP001054945"/>
    </source>
</evidence>